<sequence>MIPNSILLATLTSLLTFASAAPVSRAETTSQGRPIKWTRQDGQELCLQINPTMGGLKDQLFNGAHVGIGLECFPEGGDFFPLQQWIYQTGSTTICLAPNDLTDTEYCIDFDSNLGANGQQLKIWQRYEGLAAQQLYITEDNHIAVENGPGQCADVQQDSVTRPPRGSLPYGSFKDLQSWECSSGNANQIFGFDASAAPAPSPSPPHADAQGRPIKWLRESDGAELCLQVNAFTGTLEQQLRNGAPVGSNKCFPEDSDYAPFQRWVYKAGSTKICVAPNRYSNTEYCIDFNSNLGSNGQQLKIWQAQRGLPAQQLYITDDNHIAVENGPGQCVDVRAESGPQPDYARPYGSQKDVQTWECFGGSSNQIFRFTF</sequence>
<evidence type="ECO:0000313" key="1">
    <source>
        <dbReference type="EMBL" id="KAJ9107978.1"/>
    </source>
</evidence>
<comment type="caution">
    <text evidence="1">The sequence shown here is derived from an EMBL/GenBank/DDBJ whole genome shotgun (WGS) entry which is preliminary data.</text>
</comment>
<name>A0ACC2W8B4_9TREE</name>
<gene>
    <name evidence="1" type="ORF">QFC20_003663</name>
</gene>
<proteinExistence type="predicted"/>
<reference evidence="1" key="1">
    <citation type="submission" date="2023-04" db="EMBL/GenBank/DDBJ databases">
        <title>Draft Genome sequencing of Naganishia species isolated from polar environments using Oxford Nanopore Technology.</title>
        <authorList>
            <person name="Leo P."/>
            <person name="Venkateswaran K."/>
        </authorList>
    </citation>
    <scope>NUCLEOTIDE SEQUENCE</scope>
    <source>
        <strain evidence="1">MNA-CCFEE 5262</strain>
    </source>
</reference>
<accession>A0ACC2W8B4</accession>
<evidence type="ECO:0000313" key="2">
    <source>
        <dbReference type="Proteomes" id="UP001230649"/>
    </source>
</evidence>
<keyword evidence="2" id="KW-1185">Reference proteome</keyword>
<protein>
    <submittedName>
        <fullName evidence="1">Uncharacterized protein</fullName>
    </submittedName>
</protein>
<dbReference type="EMBL" id="JASBWS010000035">
    <property type="protein sequence ID" value="KAJ9107978.1"/>
    <property type="molecule type" value="Genomic_DNA"/>
</dbReference>
<dbReference type="Proteomes" id="UP001230649">
    <property type="component" value="Unassembled WGS sequence"/>
</dbReference>
<organism evidence="1 2">
    <name type="scientific">Naganishia adeliensis</name>
    <dbReference type="NCBI Taxonomy" id="92952"/>
    <lineage>
        <taxon>Eukaryota</taxon>
        <taxon>Fungi</taxon>
        <taxon>Dikarya</taxon>
        <taxon>Basidiomycota</taxon>
        <taxon>Agaricomycotina</taxon>
        <taxon>Tremellomycetes</taxon>
        <taxon>Filobasidiales</taxon>
        <taxon>Filobasidiaceae</taxon>
        <taxon>Naganishia</taxon>
    </lineage>
</organism>